<dbReference type="EMBL" id="CP002454">
    <property type="protein sequence ID" value="ADV66156.1"/>
    <property type="molecule type" value="Genomic_DNA"/>
</dbReference>
<dbReference type="OrthoDB" id="69261at2"/>
<protein>
    <submittedName>
        <fullName evidence="1">Uncharacterized protein</fullName>
    </submittedName>
</protein>
<gene>
    <name evidence="1" type="ordered locus">Deima_0497</name>
</gene>
<dbReference type="HOGENOM" id="CLU_2218770_0_0_0"/>
<keyword evidence="2" id="KW-1185">Reference proteome</keyword>
<proteinExistence type="predicted"/>
<dbReference type="RefSeq" id="WP_013555661.1">
    <property type="nucleotide sequence ID" value="NC_014958.1"/>
</dbReference>
<sequence>MTTYVPTMMFPGIPTLPAAQTLPEGELYTFRFNNGYGAHVMRAPNLTFELAALSFARGQGEPIYDLPFCEDVAIDLTIEQAAALIRRLEALPRHPQLSDALMHEEF</sequence>
<name>E8U517_DEIML</name>
<dbReference type="STRING" id="709986.Deima_0497"/>
<evidence type="ECO:0000313" key="2">
    <source>
        <dbReference type="Proteomes" id="UP000008635"/>
    </source>
</evidence>
<dbReference type="AlphaFoldDB" id="E8U517"/>
<reference evidence="2" key="2">
    <citation type="submission" date="2011-01" db="EMBL/GenBank/DDBJ databases">
        <title>The complete genome of Deinococcus maricopensis DSM 21211.</title>
        <authorList>
            <consortium name="US DOE Joint Genome Institute (JGI-PGF)"/>
            <person name="Lucas S."/>
            <person name="Copeland A."/>
            <person name="Lapidus A."/>
            <person name="Goodwin L."/>
            <person name="Pitluck S."/>
            <person name="Kyrpides N."/>
            <person name="Mavromatis K."/>
            <person name="Pagani I."/>
            <person name="Ivanova N."/>
            <person name="Ovchinnikova G."/>
            <person name="Zeytun A."/>
            <person name="Detter J.C."/>
            <person name="Han C."/>
            <person name="Land M."/>
            <person name="Hauser L."/>
            <person name="Markowitz V."/>
            <person name="Cheng J.-F."/>
            <person name="Hugenholtz P."/>
            <person name="Woyke T."/>
            <person name="Wu D."/>
            <person name="Pukall R."/>
            <person name="Gehrich-Schroeter G."/>
            <person name="Brambilla E."/>
            <person name="Klenk H.-P."/>
            <person name="Eisen J.A."/>
        </authorList>
    </citation>
    <scope>NUCLEOTIDE SEQUENCE [LARGE SCALE GENOMIC DNA]</scope>
    <source>
        <strain evidence="2">DSM 21211 / LMG 22137 / NRRL B-23946 / LB-34</strain>
    </source>
</reference>
<reference evidence="1 2" key="1">
    <citation type="journal article" date="2011" name="Stand. Genomic Sci.">
        <title>Complete genome sequence of Deinococcus maricopensis type strain (LB-34).</title>
        <authorList>
            <person name="Pukall R."/>
            <person name="Zeytun A."/>
            <person name="Lucas S."/>
            <person name="Lapidus A."/>
            <person name="Hammon N."/>
            <person name="Deshpande S."/>
            <person name="Nolan M."/>
            <person name="Cheng J.F."/>
            <person name="Pitluck S."/>
            <person name="Liolios K."/>
            <person name="Pagani I."/>
            <person name="Mikhailova N."/>
            <person name="Ivanova N."/>
            <person name="Mavromatis K."/>
            <person name="Pati A."/>
            <person name="Tapia R."/>
            <person name="Han C."/>
            <person name="Goodwin L."/>
            <person name="Chen A."/>
            <person name="Palaniappan K."/>
            <person name="Land M."/>
            <person name="Hauser L."/>
            <person name="Chang Y.J."/>
            <person name="Jeffries C.D."/>
            <person name="Brambilla E.M."/>
            <person name="Rohde M."/>
            <person name="Goker M."/>
            <person name="Detter J.C."/>
            <person name="Woyke T."/>
            <person name="Bristow J."/>
            <person name="Eisen J.A."/>
            <person name="Markowitz V."/>
            <person name="Hugenholtz P."/>
            <person name="Kyrpides N.C."/>
            <person name="Klenk H.P."/>
        </authorList>
    </citation>
    <scope>NUCLEOTIDE SEQUENCE [LARGE SCALE GENOMIC DNA]</scope>
    <source>
        <strain evidence="2">DSM 21211 / LMG 22137 / NRRL B-23946 / LB-34</strain>
    </source>
</reference>
<dbReference type="KEGG" id="dmr:Deima_0497"/>
<dbReference type="Proteomes" id="UP000008635">
    <property type="component" value="Chromosome"/>
</dbReference>
<evidence type="ECO:0000313" key="1">
    <source>
        <dbReference type="EMBL" id="ADV66156.1"/>
    </source>
</evidence>
<accession>E8U517</accession>
<organism evidence="1 2">
    <name type="scientific">Deinococcus maricopensis (strain DSM 21211 / LMG 22137 / NRRL B-23946 / LB-34)</name>
    <dbReference type="NCBI Taxonomy" id="709986"/>
    <lineage>
        <taxon>Bacteria</taxon>
        <taxon>Thermotogati</taxon>
        <taxon>Deinococcota</taxon>
        <taxon>Deinococci</taxon>
        <taxon>Deinococcales</taxon>
        <taxon>Deinococcaceae</taxon>
        <taxon>Deinococcus</taxon>
    </lineage>
</organism>